<dbReference type="Proteomes" id="UP000483820">
    <property type="component" value="Chromosome V"/>
</dbReference>
<proteinExistence type="predicted"/>
<dbReference type="AlphaFoldDB" id="A0A6A5GEW4"/>
<name>A0A6A5GEW4_CAERE</name>
<dbReference type="KEGG" id="crq:GCK72_020207"/>
<organism evidence="1 2">
    <name type="scientific">Caenorhabditis remanei</name>
    <name type="common">Caenorhabditis vulgaris</name>
    <dbReference type="NCBI Taxonomy" id="31234"/>
    <lineage>
        <taxon>Eukaryota</taxon>
        <taxon>Metazoa</taxon>
        <taxon>Ecdysozoa</taxon>
        <taxon>Nematoda</taxon>
        <taxon>Chromadorea</taxon>
        <taxon>Rhabditida</taxon>
        <taxon>Rhabditina</taxon>
        <taxon>Rhabditomorpha</taxon>
        <taxon>Rhabditoidea</taxon>
        <taxon>Rhabditidae</taxon>
        <taxon>Peloderinae</taxon>
        <taxon>Caenorhabditis</taxon>
    </lineage>
</organism>
<comment type="caution">
    <text evidence="1">The sequence shown here is derived from an EMBL/GenBank/DDBJ whole genome shotgun (WGS) entry which is preliminary data.</text>
</comment>
<reference evidence="1 2" key="1">
    <citation type="submission" date="2019-12" db="EMBL/GenBank/DDBJ databases">
        <title>Chromosome-level assembly of the Caenorhabditis remanei genome.</title>
        <authorList>
            <person name="Teterina A.A."/>
            <person name="Willis J.H."/>
            <person name="Phillips P.C."/>
        </authorList>
    </citation>
    <scope>NUCLEOTIDE SEQUENCE [LARGE SCALE GENOMIC DNA]</scope>
    <source>
        <strain evidence="1 2">PX506</strain>
        <tissue evidence="1">Whole organism</tissue>
    </source>
</reference>
<sequence length="141" mass="16198">MQNFMDSKIDATVVLLGTQVENGSIHILLIDEKFGFEDEDGILHNHCSLTLFYKRNGSFVTGRDLTDVFLAKKTSRWSVMSTKDFHLFYKDNICSRFEVEDPFMQQIAYQIMSQAGIISVPNEEMQNNLNAILNNRYSSSE</sequence>
<dbReference type="EMBL" id="WUAV01000005">
    <property type="protein sequence ID" value="KAF1753650.1"/>
    <property type="molecule type" value="Genomic_DNA"/>
</dbReference>
<dbReference type="CTD" id="78776895"/>
<evidence type="ECO:0000313" key="1">
    <source>
        <dbReference type="EMBL" id="KAF1753650.1"/>
    </source>
</evidence>
<protein>
    <submittedName>
        <fullName evidence="1">Uncharacterized protein</fullName>
    </submittedName>
</protein>
<dbReference type="RefSeq" id="XP_053582358.1">
    <property type="nucleotide sequence ID" value="XM_053733445.1"/>
</dbReference>
<evidence type="ECO:0000313" key="2">
    <source>
        <dbReference type="Proteomes" id="UP000483820"/>
    </source>
</evidence>
<dbReference type="GeneID" id="78776895"/>
<gene>
    <name evidence="1" type="ORF">GCK72_020207</name>
</gene>
<accession>A0A6A5GEW4</accession>